<dbReference type="Proteomes" id="UP000006591">
    <property type="component" value="Chromosome 9"/>
</dbReference>
<keyword evidence="2" id="KW-1185">Reference proteome</keyword>
<reference evidence="1" key="1">
    <citation type="submission" date="2015-04" db="UniProtKB">
        <authorList>
            <consortium name="EnsemblPlants"/>
        </authorList>
    </citation>
    <scope>IDENTIFICATION</scope>
    <source>
        <strain evidence="1">SL10</strain>
    </source>
</reference>
<accession>A0A0E0IGU2</accession>
<dbReference type="EnsemblPlants" id="ONIVA09G02380.1">
    <property type="protein sequence ID" value="ONIVA09G02380.1"/>
    <property type="gene ID" value="ONIVA09G02380"/>
</dbReference>
<evidence type="ECO:0000313" key="1">
    <source>
        <dbReference type="EnsemblPlants" id="ONIVA09G02380.1"/>
    </source>
</evidence>
<proteinExistence type="predicted"/>
<name>A0A0E0IGU2_ORYNI</name>
<sequence length="65" mass="7350">MDLFFVPHKALGGSLRGWWFRYRVNEQTSCNVEAGKHQSFVVAVAYCCLGTGFKEAHQAKTEQTL</sequence>
<dbReference type="HOGENOM" id="CLU_2853664_0_0_1"/>
<reference evidence="1" key="2">
    <citation type="submission" date="2018-04" db="EMBL/GenBank/DDBJ databases">
        <title>OnivRS2 (Oryza nivara Reference Sequence Version 2).</title>
        <authorList>
            <person name="Zhang J."/>
            <person name="Kudrna D."/>
            <person name="Lee S."/>
            <person name="Talag J."/>
            <person name="Rajasekar S."/>
            <person name="Welchert J."/>
            <person name="Hsing Y.-I."/>
            <person name="Wing R.A."/>
        </authorList>
    </citation>
    <scope>NUCLEOTIDE SEQUENCE [LARGE SCALE GENOMIC DNA]</scope>
    <source>
        <strain evidence="1">SL10</strain>
    </source>
</reference>
<organism evidence="1">
    <name type="scientific">Oryza nivara</name>
    <name type="common">Indian wild rice</name>
    <name type="synonym">Oryza sativa f. spontanea</name>
    <dbReference type="NCBI Taxonomy" id="4536"/>
    <lineage>
        <taxon>Eukaryota</taxon>
        <taxon>Viridiplantae</taxon>
        <taxon>Streptophyta</taxon>
        <taxon>Embryophyta</taxon>
        <taxon>Tracheophyta</taxon>
        <taxon>Spermatophyta</taxon>
        <taxon>Magnoliopsida</taxon>
        <taxon>Liliopsida</taxon>
        <taxon>Poales</taxon>
        <taxon>Poaceae</taxon>
        <taxon>BOP clade</taxon>
        <taxon>Oryzoideae</taxon>
        <taxon>Oryzeae</taxon>
        <taxon>Oryzinae</taxon>
        <taxon>Oryza</taxon>
    </lineage>
</organism>
<dbReference type="Gramene" id="ONIVA09G02380.1">
    <property type="protein sequence ID" value="ONIVA09G02380.1"/>
    <property type="gene ID" value="ONIVA09G02380"/>
</dbReference>
<dbReference type="AlphaFoldDB" id="A0A0E0IGU2"/>
<evidence type="ECO:0000313" key="2">
    <source>
        <dbReference type="Proteomes" id="UP000006591"/>
    </source>
</evidence>
<protein>
    <submittedName>
        <fullName evidence="1">Uncharacterized protein</fullName>
    </submittedName>
</protein>